<dbReference type="AlphaFoldDB" id="A0A9P8L5R3"/>
<evidence type="ECO:0000313" key="2">
    <source>
        <dbReference type="Proteomes" id="UP000750711"/>
    </source>
</evidence>
<organism evidence="1 2">
    <name type="scientific">Trichoglossum hirsutum</name>
    <dbReference type="NCBI Taxonomy" id="265104"/>
    <lineage>
        <taxon>Eukaryota</taxon>
        <taxon>Fungi</taxon>
        <taxon>Dikarya</taxon>
        <taxon>Ascomycota</taxon>
        <taxon>Pezizomycotina</taxon>
        <taxon>Geoglossomycetes</taxon>
        <taxon>Geoglossales</taxon>
        <taxon>Geoglossaceae</taxon>
        <taxon>Trichoglossum</taxon>
    </lineage>
</organism>
<accession>A0A9P8L5R3</accession>
<gene>
    <name evidence="1" type="ORF">GP486_008478</name>
</gene>
<dbReference type="Proteomes" id="UP000750711">
    <property type="component" value="Unassembled WGS sequence"/>
</dbReference>
<protein>
    <submittedName>
        <fullName evidence="1">Uncharacterized protein</fullName>
    </submittedName>
</protein>
<proteinExistence type="predicted"/>
<sequence length="81" mass="8961">MSDVEDDMDIDEPVVKSSVLFGSDDTNVKGKRSAANLPVEAEDSLPWVEKYRPNTLDDVSGHYDILATISKFVETNVCLVE</sequence>
<name>A0A9P8L5R3_9PEZI</name>
<dbReference type="EMBL" id="JAGHQM010003302">
    <property type="protein sequence ID" value="KAH0545025.1"/>
    <property type="molecule type" value="Genomic_DNA"/>
</dbReference>
<dbReference type="Gene3D" id="3.40.50.300">
    <property type="entry name" value="P-loop containing nucleotide triphosphate hydrolases"/>
    <property type="match status" value="1"/>
</dbReference>
<dbReference type="InterPro" id="IPR027417">
    <property type="entry name" value="P-loop_NTPase"/>
</dbReference>
<comment type="caution">
    <text evidence="1">The sequence shown here is derived from an EMBL/GenBank/DDBJ whole genome shotgun (WGS) entry which is preliminary data.</text>
</comment>
<reference evidence="1" key="1">
    <citation type="submission" date="2021-03" db="EMBL/GenBank/DDBJ databases">
        <title>Comparative genomics and phylogenomic investigation of the class Geoglossomycetes provide insights into ecological specialization and systematics.</title>
        <authorList>
            <person name="Melie T."/>
            <person name="Pirro S."/>
            <person name="Miller A.N."/>
            <person name="Quandt A."/>
        </authorList>
    </citation>
    <scope>NUCLEOTIDE SEQUENCE</scope>
    <source>
        <strain evidence="1">CAQ_001_2017</strain>
    </source>
</reference>
<keyword evidence="2" id="KW-1185">Reference proteome</keyword>
<evidence type="ECO:0000313" key="1">
    <source>
        <dbReference type="EMBL" id="KAH0545025.1"/>
    </source>
</evidence>